<comment type="function">
    <text evidence="13">Negative regulator of TLR4 signaling. Does not activate JNK1/MAPK8 pathway, p38/MAPK14, nor ERK2/MAPK1 pathways.</text>
</comment>
<dbReference type="PIRSF" id="PIRSF000556">
    <property type="entry name" value="MAPKKK9_11"/>
    <property type="match status" value="1"/>
</dbReference>
<evidence type="ECO:0000256" key="3">
    <source>
        <dbReference type="ARBA" id="ARBA00022443"/>
    </source>
</evidence>
<keyword evidence="9 15" id="KW-0418">Kinase</keyword>
<comment type="similarity">
    <text evidence="2 15">Belongs to the protein kinase superfamily. STE Ser/Thr protein kinase family. MAP kinase kinase kinase subfamily.</text>
</comment>
<dbReference type="InterPro" id="IPR036028">
    <property type="entry name" value="SH3-like_dom_sf"/>
</dbReference>
<feature type="active site" description="Proton acceptor" evidence="16">
    <location>
        <position position="256"/>
    </location>
</feature>
<dbReference type="CDD" id="cd14146">
    <property type="entry name" value="STKc_MLK4"/>
    <property type="match status" value="1"/>
</dbReference>
<evidence type="ECO:0000256" key="7">
    <source>
        <dbReference type="ARBA" id="ARBA00022737"/>
    </source>
</evidence>
<dbReference type="PANTHER" id="PTHR44329">
    <property type="entry name" value="SERINE/THREONINE-PROTEIN KINASE TNNI3K-RELATED"/>
    <property type="match status" value="1"/>
</dbReference>
<feature type="compositionally biased region" description="Low complexity" evidence="21">
    <location>
        <begin position="816"/>
        <end position="830"/>
    </location>
</feature>
<evidence type="ECO:0000256" key="20">
    <source>
        <dbReference type="SAM" id="Coils"/>
    </source>
</evidence>
<dbReference type="InterPro" id="IPR001452">
    <property type="entry name" value="SH3_domain"/>
</dbReference>
<organism evidence="24 25">
    <name type="scientific">Synaphobranchus kaupii</name>
    <name type="common">Kaup's arrowtooth eel</name>
    <dbReference type="NCBI Taxonomy" id="118154"/>
    <lineage>
        <taxon>Eukaryota</taxon>
        <taxon>Metazoa</taxon>
        <taxon>Chordata</taxon>
        <taxon>Craniata</taxon>
        <taxon>Vertebrata</taxon>
        <taxon>Euteleostomi</taxon>
        <taxon>Actinopterygii</taxon>
        <taxon>Neopterygii</taxon>
        <taxon>Teleostei</taxon>
        <taxon>Anguilliformes</taxon>
        <taxon>Synaphobranchidae</taxon>
        <taxon>Synaphobranchus</taxon>
    </lineage>
</organism>
<feature type="domain" description="Protein kinase" evidence="23">
    <location>
        <begin position="132"/>
        <end position="394"/>
    </location>
</feature>
<evidence type="ECO:0000256" key="19">
    <source>
        <dbReference type="PROSITE-ProRule" id="PRU10141"/>
    </source>
</evidence>
<evidence type="ECO:0000256" key="11">
    <source>
        <dbReference type="ARBA" id="ARBA00047559"/>
    </source>
</evidence>
<dbReference type="OrthoDB" id="339325at2759"/>
<gene>
    <name evidence="24" type="ORF">SKAU_G00167680</name>
</gene>
<feature type="domain" description="SH3" evidence="22">
    <location>
        <begin position="39"/>
        <end position="103"/>
    </location>
</feature>
<comment type="activity regulation">
    <text evidence="15">Homodimerization via the leucine zipper domains is required for autophosphorylation.</text>
</comment>
<dbReference type="EC" id="2.7.11.25" evidence="15"/>
<dbReference type="Gene3D" id="2.30.30.40">
    <property type="entry name" value="SH3 Domains"/>
    <property type="match status" value="1"/>
</dbReference>
<evidence type="ECO:0000256" key="6">
    <source>
        <dbReference type="ARBA" id="ARBA00022679"/>
    </source>
</evidence>
<sequence>MDVSQAGFPNGEGRPSSSGDHAWTESPTARAWAHSAPLCSRSLWTAVFDYEASGEDELSLRRGDVVEVLSKDAAISGDEGWWTGKINHRVGIFPSNYVTYQPAIYHRLPAGGATGVRQSGPSSPVQIIFRELVLEEIIGVGGFGKVYRGTWKDQEVAVKAARQDPDEDITATADSVKQEAKLFSMLQHPNIIKLEGVCLEEPNLCLVMEYARGGTLNRALTGRRIPPHILVNWAVQIARGMHYLHEEAVVPIIHRDLKSSNILLLEKIENDDIGKKTLKITDFGLAREWHKTTKMSAAGTYSWMAPEVIKSSLFSKGSDVWSYGVLLWELLTGEVPYRGIDGLAVAYGVAVNKLTLPIPSTCPEPFAKLMEECWEQDPHIRPPFAAILEQLTAIEEAVMATMPQESFHSMQEDWRVEIQEMFDELRTKEKELRSREEELTRAALQQKSQEELLKRREQQLAEREINVLERELNILIFQLNKDKPNVKKRKGKFKRSRLKLKDGNRISLPSDFQHKITVQASPTMDKRRSFNSNSSSPPSSPTLIPRLRAIQLSSFSGQRGSMFVYHQDVDITSECVPPTGFKKKVTLDESNRTWGRSTIYKPEEFEDVRKGFKKKGRTWGPSSVQTKDRPTGAERVRPLSDGSNPWSTSLMKAQKSVPLAALFMEQGTNPEELCAAEGPDSNKPKQLKFPSQVYIDLPLWKDESGDGGPAAESQEDPATSASSTSTTPQLTPTNSLKRAGRRRTDSALYGCALLLASVGLGADLRDVLRAPPPPEEAEPREERRRREGLFQRATRFRRSSSPPAVRGRKEEAQSGPALLSAPSVSLLLPEPQGPEPPPPASDHSSSTWLRRKKPPPSIAHNTNGTNPHGTPSTHPPTPGSEATVPEKKRPVGDSTANRPRSGEGTSRPRPLSLRGKPHSWGLLRSRNKSYSLGHYSGEKSARNLSILLSAEAKAGCSLLDVDTEGQKRDCTVPLCRVQSSPARPSLYELEKEFLS</sequence>
<dbReference type="PROSITE" id="PS50002">
    <property type="entry name" value="SH3"/>
    <property type="match status" value="1"/>
</dbReference>
<keyword evidence="25" id="KW-1185">Reference proteome</keyword>
<protein>
    <recommendedName>
        <fullName evidence="15">Mitogen-activated protein kinase kinase kinase</fullName>
        <ecNumber evidence="15">2.7.11.25</ecNumber>
    </recommendedName>
</protein>
<dbReference type="InterPro" id="IPR017441">
    <property type="entry name" value="Protein_kinase_ATP_BS"/>
</dbReference>
<evidence type="ECO:0000313" key="24">
    <source>
        <dbReference type="EMBL" id="KAJ8360243.1"/>
    </source>
</evidence>
<keyword evidence="7" id="KW-0677">Repeat</keyword>
<evidence type="ECO:0000256" key="18">
    <source>
        <dbReference type="PROSITE-ProRule" id="PRU00192"/>
    </source>
</evidence>
<dbReference type="FunFam" id="2.30.30.40:FF:000169">
    <property type="entry name" value="Mitogen-activated protein kinase kinase kinase"/>
    <property type="match status" value="1"/>
</dbReference>
<dbReference type="SUPFAM" id="SSF56112">
    <property type="entry name" value="Protein kinase-like (PK-like)"/>
    <property type="match status" value="1"/>
</dbReference>
<dbReference type="InterPro" id="IPR008271">
    <property type="entry name" value="Ser/Thr_kinase_AS"/>
</dbReference>
<evidence type="ECO:0000256" key="14">
    <source>
        <dbReference type="ARBA" id="ARBA00065138"/>
    </source>
</evidence>
<evidence type="ECO:0000256" key="2">
    <source>
        <dbReference type="ARBA" id="ARBA00006529"/>
    </source>
</evidence>
<feature type="region of interest" description="Disordered" evidence="21">
    <location>
        <begin position="615"/>
        <end position="647"/>
    </location>
</feature>
<dbReference type="PROSITE" id="PS50011">
    <property type="entry name" value="PROTEIN_KINASE_DOM"/>
    <property type="match status" value="1"/>
</dbReference>
<dbReference type="FunFam" id="3.30.200.20:FF:000085">
    <property type="entry name" value="Mitogen-activated protein kinase kinase kinase"/>
    <property type="match status" value="1"/>
</dbReference>
<feature type="region of interest" description="Disordered" evidence="21">
    <location>
        <begin position="1"/>
        <end position="25"/>
    </location>
</feature>
<feature type="compositionally biased region" description="Low complexity" evidence="21">
    <location>
        <begin position="718"/>
        <end position="727"/>
    </location>
</feature>
<dbReference type="InterPro" id="IPR000719">
    <property type="entry name" value="Prot_kinase_dom"/>
</dbReference>
<dbReference type="CDD" id="cd12059">
    <property type="entry name" value="SH3_MLK1-3"/>
    <property type="match status" value="1"/>
</dbReference>
<feature type="region of interest" description="Disordered" evidence="21">
    <location>
        <begin position="699"/>
        <end position="742"/>
    </location>
</feature>
<evidence type="ECO:0000313" key="25">
    <source>
        <dbReference type="Proteomes" id="UP001152622"/>
    </source>
</evidence>
<keyword evidence="5" id="KW-0597">Phosphoprotein</keyword>
<evidence type="ECO:0000256" key="1">
    <source>
        <dbReference type="ARBA" id="ARBA00001946"/>
    </source>
</evidence>
<dbReference type="PROSITE" id="PS00107">
    <property type="entry name" value="PROTEIN_KINASE_ATP"/>
    <property type="match status" value="1"/>
</dbReference>
<evidence type="ECO:0000256" key="21">
    <source>
        <dbReference type="SAM" id="MobiDB-lite"/>
    </source>
</evidence>
<dbReference type="PRINTS" id="PR00109">
    <property type="entry name" value="TYRKINASE"/>
</dbReference>
<dbReference type="InterPro" id="IPR051681">
    <property type="entry name" value="Ser/Thr_Kinases-Pseudokinases"/>
</dbReference>
<dbReference type="FunFam" id="1.10.510.10:FF:000076">
    <property type="entry name" value="Mitogen-activated protein kinase kinase kinase"/>
    <property type="match status" value="1"/>
</dbReference>
<evidence type="ECO:0000256" key="12">
    <source>
        <dbReference type="ARBA" id="ARBA00048329"/>
    </source>
</evidence>
<keyword evidence="10 15" id="KW-0067">ATP-binding</keyword>
<evidence type="ECO:0000256" key="9">
    <source>
        <dbReference type="ARBA" id="ARBA00022777"/>
    </source>
</evidence>
<evidence type="ECO:0000256" key="15">
    <source>
        <dbReference type="PIRNR" id="PIRNR000556"/>
    </source>
</evidence>
<comment type="catalytic activity">
    <reaction evidence="12">
        <text>L-seryl-[protein] + ATP = O-phospho-L-seryl-[protein] + ADP + H(+)</text>
        <dbReference type="Rhea" id="RHEA:17989"/>
        <dbReference type="Rhea" id="RHEA-COMP:9863"/>
        <dbReference type="Rhea" id="RHEA-COMP:11604"/>
        <dbReference type="ChEBI" id="CHEBI:15378"/>
        <dbReference type="ChEBI" id="CHEBI:29999"/>
        <dbReference type="ChEBI" id="CHEBI:30616"/>
        <dbReference type="ChEBI" id="CHEBI:83421"/>
        <dbReference type="ChEBI" id="CHEBI:456216"/>
        <dbReference type="EC" id="2.7.11.25"/>
    </reaction>
</comment>
<dbReference type="Pfam" id="PF07714">
    <property type="entry name" value="PK_Tyr_Ser-Thr"/>
    <property type="match status" value="1"/>
</dbReference>
<dbReference type="EMBL" id="JAINUF010000005">
    <property type="protein sequence ID" value="KAJ8360243.1"/>
    <property type="molecule type" value="Genomic_DNA"/>
</dbReference>
<reference evidence="24" key="1">
    <citation type="journal article" date="2023" name="Science">
        <title>Genome structures resolve the early diversification of teleost fishes.</title>
        <authorList>
            <person name="Parey E."/>
            <person name="Louis A."/>
            <person name="Montfort J."/>
            <person name="Bouchez O."/>
            <person name="Roques C."/>
            <person name="Iampietro C."/>
            <person name="Lluch J."/>
            <person name="Castinel A."/>
            <person name="Donnadieu C."/>
            <person name="Desvignes T."/>
            <person name="Floi Bucao C."/>
            <person name="Jouanno E."/>
            <person name="Wen M."/>
            <person name="Mejri S."/>
            <person name="Dirks R."/>
            <person name="Jansen H."/>
            <person name="Henkel C."/>
            <person name="Chen W.J."/>
            <person name="Zahm M."/>
            <person name="Cabau C."/>
            <person name="Klopp C."/>
            <person name="Thompson A.W."/>
            <person name="Robinson-Rechavi M."/>
            <person name="Braasch I."/>
            <person name="Lecointre G."/>
            <person name="Bobe J."/>
            <person name="Postlethwait J.H."/>
            <person name="Berthelot C."/>
            <person name="Roest Crollius H."/>
            <person name="Guiguen Y."/>
        </authorList>
    </citation>
    <scope>NUCLEOTIDE SEQUENCE</scope>
    <source>
        <strain evidence="24">WJC10195</strain>
    </source>
</reference>
<evidence type="ECO:0000256" key="17">
    <source>
        <dbReference type="PIRSR" id="PIRSR000556-2"/>
    </source>
</evidence>
<dbReference type="SMART" id="SM00326">
    <property type="entry name" value="SH3"/>
    <property type="match status" value="1"/>
</dbReference>
<evidence type="ECO:0000256" key="4">
    <source>
        <dbReference type="ARBA" id="ARBA00022527"/>
    </source>
</evidence>
<dbReference type="Pfam" id="PF14604">
    <property type="entry name" value="SH3_9"/>
    <property type="match status" value="1"/>
</dbReference>
<dbReference type="InterPro" id="IPR016231">
    <property type="entry name" value="MLK1-4"/>
</dbReference>
<feature type="binding site" evidence="17">
    <location>
        <begin position="138"/>
        <end position="146"/>
    </location>
    <ligand>
        <name>ATP</name>
        <dbReference type="ChEBI" id="CHEBI:30616"/>
    </ligand>
</feature>
<name>A0A9Q1J022_SYNKA</name>
<feature type="region of interest" description="Disordered" evidence="21">
    <location>
        <begin position="516"/>
        <end position="543"/>
    </location>
</feature>
<dbReference type="Gene3D" id="1.10.510.10">
    <property type="entry name" value="Transferase(Phosphotransferase) domain 1"/>
    <property type="match status" value="1"/>
</dbReference>
<proteinExistence type="inferred from homology"/>
<dbReference type="PRINTS" id="PR00452">
    <property type="entry name" value="SH3DOMAIN"/>
</dbReference>
<evidence type="ECO:0000256" key="13">
    <source>
        <dbReference type="ARBA" id="ARBA00053407"/>
    </source>
</evidence>
<comment type="subunit">
    <text evidence="14">Homodimer. Interacts with TLR4.</text>
</comment>
<dbReference type="GO" id="GO:0005524">
    <property type="term" value="F:ATP binding"/>
    <property type="evidence" value="ECO:0007669"/>
    <property type="project" value="UniProtKB-UniRule"/>
</dbReference>
<dbReference type="SUPFAM" id="SSF50044">
    <property type="entry name" value="SH3-domain"/>
    <property type="match status" value="1"/>
</dbReference>
<feature type="compositionally biased region" description="Basic and acidic residues" evidence="21">
    <location>
        <begin position="626"/>
        <end position="638"/>
    </location>
</feature>
<keyword evidence="8 15" id="KW-0547">Nucleotide-binding</keyword>
<evidence type="ECO:0000259" key="22">
    <source>
        <dbReference type="PROSITE" id="PS50002"/>
    </source>
</evidence>
<dbReference type="Gene3D" id="3.30.200.20">
    <property type="entry name" value="Phosphorylase Kinase, domain 1"/>
    <property type="match status" value="1"/>
</dbReference>
<dbReference type="SMART" id="SM00220">
    <property type="entry name" value="S_TKc"/>
    <property type="match status" value="1"/>
</dbReference>
<accession>A0A9Q1J022</accession>
<keyword evidence="4 15" id="KW-0723">Serine/threonine-protein kinase</keyword>
<dbReference type="GO" id="GO:0004706">
    <property type="term" value="F:JUN kinase kinase kinase activity"/>
    <property type="evidence" value="ECO:0007669"/>
    <property type="project" value="TreeGrafter"/>
</dbReference>
<comment type="caution">
    <text evidence="24">The sequence shown here is derived from an EMBL/GenBank/DDBJ whole genome shotgun (WGS) entry which is preliminary data.</text>
</comment>
<keyword evidence="3 18" id="KW-0728">SH3 domain</keyword>
<evidence type="ECO:0000256" key="10">
    <source>
        <dbReference type="ARBA" id="ARBA00022840"/>
    </source>
</evidence>
<dbReference type="PANTHER" id="PTHR44329:SF30">
    <property type="entry name" value="MITOGEN-ACTIVATED PROTEIN KINASE KINASE KINASE 21"/>
    <property type="match status" value="1"/>
</dbReference>
<dbReference type="PROSITE" id="PS00108">
    <property type="entry name" value="PROTEIN_KINASE_ST"/>
    <property type="match status" value="1"/>
</dbReference>
<dbReference type="InterPro" id="IPR011009">
    <property type="entry name" value="Kinase-like_dom_sf"/>
</dbReference>
<feature type="compositionally biased region" description="Basic and acidic residues" evidence="21">
    <location>
        <begin position="780"/>
        <end position="789"/>
    </location>
</feature>
<dbReference type="InterPro" id="IPR001245">
    <property type="entry name" value="Ser-Thr/Tyr_kinase_cat_dom"/>
</dbReference>
<feature type="compositionally biased region" description="Pro residues" evidence="21">
    <location>
        <begin position="831"/>
        <end position="840"/>
    </location>
</feature>
<evidence type="ECO:0000259" key="23">
    <source>
        <dbReference type="PROSITE" id="PS50011"/>
    </source>
</evidence>
<comment type="catalytic activity">
    <reaction evidence="11 15">
        <text>L-threonyl-[protein] + ATP = O-phospho-L-threonyl-[protein] + ADP + H(+)</text>
        <dbReference type="Rhea" id="RHEA:46608"/>
        <dbReference type="Rhea" id="RHEA-COMP:11060"/>
        <dbReference type="Rhea" id="RHEA-COMP:11605"/>
        <dbReference type="ChEBI" id="CHEBI:15378"/>
        <dbReference type="ChEBI" id="CHEBI:30013"/>
        <dbReference type="ChEBI" id="CHEBI:30616"/>
        <dbReference type="ChEBI" id="CHEBI:61977"/>
        <dbReference type="ChEBI" id="CHEBI:456216"/>
        <dbReference type="EC" id="2.7.11.25"/>
    </reaction>
</comment>
<dbReference type="AlphaFoldDB" id="A0A9Q1J022"/>
<feature type="coiled-coil region" evidence="20">
    <location>
        <begin position="411"/>
        <end position="445"/>
    </location>
</feature>
<evidence type="ECO:0000256" key="5">
    <source>
        <dbReference type="ARBA" id="ARBA00022553"/>
    </source>
</evidence>
<dbReference type="InterPro" id="IPR035779">
    <property type="entry name" value="MLK1-3_SH3"/>
</dbReference>
<dbReference type="Proteomes" id="UP001152622">
    <property type="component" value="Chromosome 5"/>
</dbReference>
<feature type="region of interest" description="Disordered" evidence="21">
    <location>
        <begin position="766"/>
        <end position="921"/>
    </location>
</feature>
<comment type="cofactor">
    <cofactor evidence="1">
        <name>Mg(2+)</name>
        <dbReference type="ChEBI" id="CHEBI:18420"/>
    </cofactor>
</comment>
<evidence type="ECO:0000256" key="8">
    <source>
        <dbReference type="ARBA" id="ARBA00022741"/>
    </source>
</evidence>
<keyword evidence="6 15" id="KW-0808">Transferase</keyword>
<evidence type="ECO:0000256" key="16">
    <source>
        <dbReference type="PIRSR" id="PIRSR000556-1"/>
    </source>
</evidence>
<feature type="binding site" evidence="17 19">
    <location>
        <position position="159"/>
    </location>
    <ligand>
        <name>ATP</name>
        <dbReference type="ChEBI" id="CHEBI:30616"/>
    </ligand>
</feature>
<keyword evidence="20" id="KW-0175">Coiled coil</keyword>